<feature type="region of interest" description="Disordered" evidence="1">
    <location>
        <begin position="259"/>
        <end position="382"/>
    </location>
</feature>
<dbReference type="GO" id="GO:0000329">
    <property type="term" value="C:fungal-type vacuole membrane"/>
    <property type="evidence" value="ECO:0007669"/>
    <property type="project" value="TreeGrafter"/>
</dbReference>
<dbReference type="AlphaFoldDB" id="A0A0A8L787"/>
<feature type="compositionally biased region" description="Polar residues" evidence="1">
    <location>
        <begin position="309"/>
        <end position="322"/>
    </location>
</feature>
<feature type="compositionally biased region" description="Basic and acidic residues" evidence="1">
    <location>
        <begin position="335"/>
        <end position="362"/>
    </location>
</feature>
<accession>A0A0A8L787</accession>
<feature type="region of interest" description="Disordered" evidence="1">
    <location>
        <begin position="1"/>
        <end position="80"/>
    </location>
</feature>
<dbReference type="PANTHER" id="PTHR22794:SF2">
    <property type="entry name" value="THAP DOMAIN-CONTAINING PROTEIN 11"/>
    <property type="match status" value="1"/>
</dbReference>
<feature type="compositionally biased region" description="Polar residues" evidence="1">
    <location>
        <begin position="364"/>
        <end position="379"/>
    </location>
</feature>
<gene>
    <name evidence="2" type="ORF">KLDO_g3170</name>
</gene>
<dbReference type="PANTHER" id="PTHR22794">
    <property type="entry name" value="THAP DOMAIN PROTEIN 11"/>
    <property type="match status" value="1"/>
</dbReference>
<dbReference type="InterPro" id="IPR018857">
    <property type="entry name" value="TORC1_cplx_su_TCO89"/>
</dbReference>
<dbReference type="GO" id="GO:0031931">
    <property type="term" value="C:TORC1 complex"/>
    <property type="evidence" value="ECO:0007669"/>
    <property type="project" value="InterPro"/>
</dbReference>
<dbReference type="EMBL" id="CCBQ010000041">
    <property type="protein sequence ID" value="CDO94916.1"/>
    <property type="molecule type" value="Genomic_DNA"/>
</dbReference>
<feature type="region of interest" description="Disordered" evidence="1">
    <location>
        <begin position="182"/>
        <end position="228"/>
    </location>
</feature>
<feature type="region of interest" description="Disordered" evidence="1">
    <location>
        <begin position="679"/>
        <end position="700"/>
    </location>
</feature>
<dbReference type="Proteomes" id="UP000031516">
    <property type="component" value="Unassembled WGS sequence"/>
</dbReference>
<feature type="compositionally biased region" description="Polar residues" evidence="1">
    <location>
        <begin position="447"/>
        <end position="469"/>
    </location>
</feature>
<keyword evidence="3" id="KW-1185">Reference proteome</keyword>
<evidence type="ECO:0000256" key="1">
    <source>
        <dbReference type="SAM" id="MobiDB-lite"/>
    </source>
</evidence>
<proteinExistence type="predicted"/>
<evidence type="ECO:0000313" key="3">
    <source>
        <dbReference type="Proteomes" id="UP000031516"/>
    </source>
</evidence>
<feature type="compositionally biased region" description="Basic and acidic residues" evidence="1">
    <location>
        <begin position="206"/>
        <end position="228"/>
    </location>
</feature>
<evidence type="ECO:0000313" key="2">
    <source>
        <dbReference type="EMBL" id="CDO94916.1"/>
    </source>
</evidence>
<feature type="region of interest" description="Disordered" evidence="1">
    <location>
        <begin position="445"/>
        <end position="469"/>
    </location>
</feature>
<protein>
    <submittedName>
        <fullName evidence="2">WGS project CCBQ000000000 data, contig 00008</fullName>
    </submittedName>
</protein>
<feature type="compositionally biased region" description="Polar residues" evidence="1">
    <location>
        <begin position="35"/>
        <end position="48"/>
    </location>
</feature>
<reference evidence="2 3" key="1">
    <citation type="submission" date="2014-03" db="EMBL/GenBank/DDBJ databases">
        <title>The genome of Kluyveromyces dobzhanskii.</title>
        <authorList>
            <person name="Nystedt B."/>
            <person name="Astrom S."/>
        </authorList>
    </citation>
    <scope>NUCLEOTIDE SEQUENCE [LARGE SCALE GENOMIC DNA]</scope>
    <source>
        <strain evidence="2 3">CBS 2104</strain>
    </source>
</reference>
<dbReference type="Pfam" id="PF10452">
    <property type="entry name" value="TCO89"/>
    <property type="match status" value="1"/>
</dbReference>
<feature type="compositionally biased region" description="Polar residues" evidence="1">
    <location>
        <begin position="491"/>
        <end position="520"/>
    </location>
</feature>
<sequence>MTSYTRAKPVKTNSDTNLSQYMKQKKGHTKPKQFSAKSRSKSNTSFKNLQKLHRVGSHDALNKGLLDPVRKSKSSDSLNRRTFHSGLSMTALVRTTSHPVVLHQNGQGAKQKGLMGDRSTKSILLDLHDSGDNDSVTDEEVECFTDLDGEDGLEEEHLNGMAKNSSYQRNSHQSINDFQERNGLSVDSGRHFQRPLSYKPPSRLRNRVDADDDHISPKHRNTTDNDKIDANLQEDDLIDPNNQDNVSNTNSLRRHGQHIFGFTNGSAGQQENYRRTSEEHDDIIEPRTSHNGGGLHYNAEDDIDAVGRQDSNSTKNSSNVSRNENKDSVLQGKATDGEQHLDRSPIEISKSSDSKNNIRDEDNSALNGSNVDGETQGTEQYVPDIILSQSTGMERRFDQLSRQSSLAWLNPAEANNEKSVKIQNTKSNKFNYINQDLAASLKDDNIEQSSPPRHQEPQQKPSKVDFSTSISSLTSHLARPVSRDHLLRATPVSQSRPWQHSLYRQPSYGENDTSNNGMTDFSSFLQYGDVGTDSRTQQKLWLQRENSIQDLTSQNPSADSVFLASNVEVRREFERISREYTNVRRFSNPLAESLSRISQQQNIDIQKQKKFNTGESTGNFLGGDYNKNKPSKDGVSTGKKLEIQRTLTKLWNTNTLEFNKDENPLIQANPELLAAQNAGSYRNSRPSRMSNSQHQRAVNSLHPTTRAVNRRMENVLSQQHA</sequence>
<dbReference type="GO" id="GO:0031929">
    <property type="term" value="P:TOR signaling"/>
    <property type="evidence" value="ECO:0007669"/>
    <property type="project" value="InterPro"/>
</dbReference>
<feature type="compositionally biased region" description="Polar residues" evidence="1">
    <location>
        <begin position="1"/>
        <end position="22"/>
    </location>
</feature>
<dbReference type="OrthoDB" id="5430106at2759"/>
<feature type="compositionally biased region" description="Basic and acidic residues" evidence="1">
    <location>
        <begin position="272"/>
        <end position="288"/>
    </location>
</feature>
<feature type="region of interest" description="Disordered" evidence="1">
    <location>
        <begin position="489"/>
        <end position="520"/>
    </location>
</feature>
<comment type="caution">
    <text evidence="2">The sequence shown here is derived from an EMBL/GenBank/DDBJ whole genome shotgun (WGS) entry which is preliminary data.</text>
</comment>
<feature type="region of interest" description="Disordered" evidence="1">
    <location>
        <begin position="617"/>
        <end position="638"/>
    </location>
</feature>
<organism evidence="2 3">
    <name type="scientific">Kluyveromyces dobzhanskii CBS 2104</name>
    <dbReference type="NCBI Taxonomy" id="1427455"/>
    <lineage>
        <taxon>Eukaryota</taxon>
        <taxon>Fungi</taxon>
        <taxon>Dikarya</taxon>
        <taxon>Ascomycota</taxon>
        <taxon>Saccharomycotina</taxon>
        <taxon>Saccharomycetes</taxon>
        <taxon>Saccharomycetales</taxon>
        <taxon>Saccharomycetaceae</taxon>
        <taxon>Kluyveromyces</taxon>
    </lineage>
</organism>
<name>A0A0A8L787_9SACH</name>